<feature type="disulfide bond" evidence="6">
    <location>
        <begin position="150"/>
        <end position="171"/>
    </location>
</feature>
<evidence type="ECO:0000256" key="3">
    <source>
        <dbReference type="ARBA" id="ARBA00022692"/>
    </source>
</evidence>
<evidence type="ECO:0000256" key="6">
    <source>
        <dbReference type="PIRSR" id="PIRSR002419-1"/>
    </source>
</evidence>
<feature type="transmembrane region" description="Helical" evidence="7">
    <location>
        <begin position="87"/>
        <end position="111"/>
    </location>
</feature>
<keyword evidence="3 7" id="KW-0812">Transmembrane</keyword>
<evidence type="ECO:0000256" key="5">
    <source>
        <dbReference type="ARBA" id="ARBA00023136"/>
    </source>
</evidence>
<feature type="disulfide bond" evidence="6">
    <location>
        <begin position="149"/>
        <end position="189"/>
    </location>
</feature>
<evidence type="ECO:0000313" key="8">
    <source>
        <dbReference type="EMBL" id="KAK9879532.1"/>
    </source>
</evidence>
<dbReference type="Gene3D" id="1.10.1450.10">
    <property type="entry name" value="Tetraspanin"/>
    <property type="match status" value="1"/>
</dbReference>
<dbReference type="PIRSF" id="PIRSF002419">
    <property type="entry name" value="Tetraspanin"/>
    <property type="match status" value="1"/>
</dbReference>
<keyword evidence="5 7" id="KW-0472">Membrane</keyword>
<accession>A0AAW1UG57</accession>
<dbReference type="Pfam" id="PF00335">
    <property type="entry name" value="Tetraspanin"/>
    <property type="match status" value="1"/>
</dbReference>
<sequence length="238" mass="26748">MEHNFQTMATMACLKSLLMIFNFIFWISGIVIMIVGIWMAVDLYKYMELSIEYSKSTPYVLIIMGAGIFLIGSFACCCTLKGQPKLLYVYGGILAVIFMLELGCGVSIYAYRDNLTKGFDSGLNQAMRNYNNNSRIAEDIDIVQRELHCCGNHEAKDWINVAHSGIPESCCKKEPCNTRNDFEINQEGCYDNIVKFLSSNITTVVIIAMSVTLFPLIGIILSCCLACLLNKHKYEQMA</sequence>
<feature type="transmembrane region" description="Helical" evidence="7">
    <location>
        <begin position="204"/>
        <end position="229"/>
    </location>
</feature>
<name>A0AAW1UG57_9CUCU</name>
<evidence type="ECO:0000256" key="4">
    <source>
        <dbReference type="ARBA" id="ARBA00022989"/>
    </source>
</evidence>
<evidence type="ECO:0000256" key="7">
    <source>
        <dbReference type="RuleBase" id="RU361218"/>
    </source>
</evidence>
<evidence type="ECO:0000256" key="1">
    <source>
        <dbReference type="ARBA" id="ARBA00004141"/>
    </source>
</evidence>
<dbReference type="PANTHER" id="PTHR19282">
    <property type="entry name" value="TETRASPANIN"/>
    <property type="match status" value="1"/>
</dbReference>
<dbReference type="AlphaFoldDB" id="A0AAW1UG57"/>
<dbReference type="Proteomes" id="UP001431783">
    <property type="component" value="Unassembled WGS sequence"/>
</dbReference>
<proteinExistence type="inferred from homology"/>
<evidence type="ECO:0000313" key="9">
    <source>
        <dbReference type="Proteomes" id="UP001431783"/>
    </source>
</evidence>
<gene>
    <name evidence="8" type="ORF">WA026_006603</name>
</gene>
<dbReference type="PRINTS" id="PR00259">
    <property type="entry name" value="TMFOUR"/>
</dbReference>
<comment type="caution">
    <text evidence="8">The sequence shown here is derived from an EMBL/GenBank/DDBJ whole genome shotgun (WGS) entry which is preliminary data.</text>
</comment>
<organism evidence="8 9">
    <name type="scientific">Henosepilachna vigintioctopunctata</name>
    <dbReference type="NCBI Taxonomy" id="420089"/>
    <lineage>
        <taxon>Eukaryota</taxon>
        <taxon>Metazoa</taxon>
        <taxon>Ecdysozoa</taxon>
        <taxon>Arthropoda</taxon>
        <taxon>Hexapoda</taxon>
        <taxon>Insecta</taxon>
        <taxon>Pterygota</taxon>
        <taxon>Neoptera</taxon>
        <taxon>Endopterygota</taxon>
        <taxon>Coleoptera</taxon>
        <taxon>Polyphaga</taxon>
        <taxon>Cucujiformia</taxon>
        <taxon>Coccinelloidea</taxon>
        <taxon>Coccinellidae</taxon>
        <taxon>Epilachninae</taxon>
        <taxon>Epilachnini</taxon>
        <taxon>Henosepilachna</taxon>
    </lineage>
</organism>
<feature type="transmembrane region" description="Helical" evidence="7">
    <location>
        <begin position="12"/>
        <end position="39"/>
    </location>
</feature>
<feature type="transmembrane region" description="Helical" evidence="7">
    <location>
        <begin position="59"/>
        <end position="80"/>
    </location>
</feature>
<keyword evidence="9" id="KW-1185">Reference proteome</keyword>
<keyword evidence="4 7" id="KW-1133">Transmembrane helix</keyword>
<comment type="similarity">
    <text evidence="2 7">Belongs to the tetraspanin (TM4SF) family.</text>
</comment>
<dbReference type="EMBL" id="JARQZJ010000062">
    <property type="protein sequence ID" value="KAK9879532.1"/>
    <property type="molecule type" value="Genomic_DNA"/>
</dbReference>
<dbReference type="PANTHER" id="PTHR19282:SF252">
    <property type="entry name" value="TETRASPANIN"/>
    <property type="match status" value="1"/>
</dbReference>
<dbReference type="InterPro" id="IPR018499">
    <property type="entry name" value="Tetraspanin/Peripherin"/>
</dbReference>
<dbReference type="InterPro" id="IPR000301">
    <property type="entry name" value="Tetraspanin_animals"/>
</dbReference>
<protein>
    <recommendedName>
        <fullName evidence="7">Tetraspanin</fullName>
    </recommendedName>
</protein>
<reference evidence="8 9" key="1">
    <citation type="submission" date="2023-03" db="EMBL/GenBank/DDBJ databases">
        <title>Genome insight into feeding habits of ladybird beetles.</title>
        <authorList>
            <person name="Li H.-S."/>
            <person name="Huang Y.-H."/>
            <person name="Pang H."/>
        </authorList>
    </citation>
    <scope>NUCLEOTIDE SEQUENCE [LARGE SCALE GENOMIC DNA]</scope>
    <source>
        <strain evidence="8">SYSU_2023b</strain>
        <tissue evidence="8">Whole body</tissue>
    </source>
</reference>
<dbReference type="InterPro" id="IPR008952">
    <property type="entry name" value="Tetraspanin_EC2_sf"/>
</dbReference>
<evidence type="ECO:0000256" key="2">
    <source>
        <dbReference type="ARBA" id="ARBA00006840"/>
    </source>
</evidence>
<keyword evidence="6" id="KW-1015">Disulfide bond</keyword>
<dbReference type="GO" id="GO:0005886">
    <property type="term" value="C:plasma membrane"/>
    <property type="evidence" value="ECO:0007669"/>
    <property type="project" value="TreeGrafter"/>
</dbReference>
<dbReference type="SUPFAM" id="SSF48652">
    <property type="entry name" value="Tetraspanin"/>
    <property type="match status" value="1"/>
</dbReference>
<comment type="subcellular location">
    <subcellularLocation>
        <location evidence="1 7">Membrane</location>
        <topology evidence="1 7">Multi-pass membrane protein</topology>
    </subcellularLocation>
</comment>